<dbReference type="NCBIfam" id="NF003219">
    <property type="entry name" value="PRK04191.1"/>
    <property type="match status" value="1"/>
</dbReference>
<keyword evidence="4" id="KW-0689">Ribosomal protein</keyword>
<dbReference type="SUPFAM" id="SSF54814">
    <property type="entry name" value="Prokaryotic type KH domain (KH-domain type II)"/>
    <property type="match status" value="1"/>
</dbReference>
<dbReference type="PANTHER" id="PTHR11760:SF32">
    <property type="entry name" value="SMALL RIBOSOMAL SUBUNIT PROTEIN US3"/>
    <property type="match status" value="1"/>
</dbReference>
<proteinExistence type="inferred from homology"/>
<evidence type="ECO:0000256" key="5">
    <source>
        <dbReference type="ARBA" id="ARBA00023274"/>
    </source>
</evidence>
<dbReference type="Pfam" id="PF07650">
    <property type="entry name" value="KH_2"/>
    <property type="match status" value="1"/>
</dbReference>
<accession>X1V910</accession>
<evidence type="ECO:0000256" key="1">
    <source>
        <dbReference type="ARBA" id="ARBA00010761"/>
    </source>
</evidence>
<dbReference type="Gene3D" id="3.30.300.20">
    <property type="match status" value="1"/>
</dbReference>
<organism evidence="8">
    <name type="scientific">marine sediment metagenome</name>
    <dbReference type="NCBI Taxonomy" id="412755"/>
    <lineage>
        <taxon>unclassified sequences</taxon>
        <taxon>metagenomes</taxon>
        <taxon>ecological metagenomes</taxon>
    </lineage>
</organism>
<dbReference type="PROSITE" id="PS50823">
    <property type="entry name" value="KH_TYPE_2"/>
    <property type="match status" value="1"/>
</dbReference>
<keyword evidence="2" id="KW-0699">rRNA-binding</keyword>
<protein>
    <recommendedName>
        <fullName evidence="6">30S ribosomal protein S3</fullName>
    </recommendedName>
</protein>
<dbReference type="NCBIfam" id="TIGR01008">
    <property type="entry name" value="uS3_euk_arch"/>
    <property type="match status" value="1"/>
</dbReference>
<dbReference type="HAMAP" id="MF_01309_A">
    <property type="entry name" value="Ribosomal_uS3_A"/>
    <property type="match status" value="1"/>
</dbReference>
<dbReference type="GO" id="GO:0022627">
    <property type="term" value="C:cytosolic small ribosomal subunit"/>
    <property type="evidence" value="ECO:0007669"/>
    <property type="project" value="TreeGrafter"/>
</dbReference>
<name>X1V910_9ZZZZ</name>
<dbReference type="InterPro" id="IPR005703">
    <property type="entry name" value="Ribosomal_uS3_euk/arc"/>
</dbReference>
<dbReference type="GO" id="GO:0006412">
    <property type="term" value="P:translation"/>
    <property type="evidence" value="ECO:0007669"/>
    <property type="project" value="InterPro"/>
</dbReference>
<evidence type="ECO:0000256" key="2">
    <source>
        <dbReference type="ARBA" id="ARBA00022730"/>
    </source>
</evidence>
<dbReference type="EMBL" id="BARW01016107">
    <property type="protein sequence ID" value="GAJ01855.1"/>
    <property type="molecule type" value="Genomic_DNA"/>
</dbReference>
<evidence type="ECO:0000256" key="3">
    <source>
        <dbReference type="ARBA" id="ARBA00022884"/>
    </source>
</evidence>
<keyword evidence="5" id="KW-0687">Ribonucleoprotein</keyword>
<keyword evidence="3" id="KW-0694">RNA-binding</keyword>
<dbReference type="AlphaFoldDB" id="X1V910"/>
<gene>
    <name evidence="8" type="ORF">S12H4_28125</name>
</gene>
<dbReference type="Pfam" id="PF00189">
    <property type="entry name" value="Ribosomal_S3_C"/>
    <property type="match status" value="1"/>
</dbReference>
<dbReference type="GO" id="GO:0003735">
    <property type="term" value="F:structural constituent of ribosome"/>
    <property type="evidence" value="ECO:0007669"/>
    <property type="project" value="InterPro"/>
</dbReference>
<dbReference type="InterPro" id="IPR036419">
    <property type="entry name" value="Ribosomal_S3_C_sf"/>
</dbReference>
<dbReference type="InterPro" id="IPR057258">
    <property type="entry name" value="Ribosomal_uS3"/>
</dbReference>
<dbReference type="SMART" id="SM00322">
    <property type="entry name" value="KH"/>
    <property type="match status" value="1"/>
</dbReference>
<evidence type="ECO:0000313" key="8">
    <source>
        <dbReference type="EMBL" id="GAJ01855.1"/>
    </source>
</evidence>
<dbReference type="InterPro" id="IPR004044">
    <property type="entry name" value="KH_dom_type_2"/>
</dbReference>
<dbReference type="InterPro" id="IPR004087">
    <property type="entry name" value="KH_dom"/>
</dbReference>
<dbReference type="CDD" id="cd02411">
    <property type="entry name" value="KH-II_30S_S3_arch"/>
    <property type="match status" value="1"/>
</dbReference>
<feature type="non-terminal residue" evidence="8">
    <location>
        <position position="252"/>
    </location>
</feature>
<dbReference type="InterPro" id="IPR027488">
    <property type="entry name" value="Ribosomal_uS3_arc"/>
</dbReference>
<evidence type="ECO:0000259" key="7">
    <source>
        <dbReference type="PROSITE" id="PS50823"/>
    </source>
</evidence>
<dbReference type="Gene3D" id="3.30.1140.32">
    <property type="entry name" value="Ribosomal protein S3, C-terminal domain"/>
    <property type="match status" value="1"/>
</dbReference>
<dbReference type="InterPro" id="IPR015946">
    <property type="entry name" value="KH_dom-like_a/b"/>
</dbReference>
<evidence type="ECO:0000256" key="4">
    <source>
        <dbReference type="ARBA" id="ARBA00022980"/>
    </source>
</evidence>
<dbReference type="InterPro" id="IPR001351">
    <property type="entry name" value="Ribosomal_uS3_C"/>
</dbReference>
<dbReference type="GO" id="GO:0019843">
    <property type="term" value="F:rRNA binding"/>
    <property type="evidence" value="ECO:0007669"/>
    <property type="project" value="UniProtKB-KW"/>
</dbReference>
<dbReference type="InterPro" id="IPR009019">
    <property type="entry name" value="KH_sf_prok-type"/>
</dbReference>
<dbReference type="PANTHER" id="PTHR11760">
    <property type="entry name" value="30S/40S RIBOSOMAL PROTEIN S3"/>
    <property type="match status" value="1"/>
</dbReference>
<comment type="caution">
    <text evidence="8">The sequence shown here is derived from an EMBL/GenBank/DDBJ whole genome shotgun (WGS) entry which is preliminary data.</text>
</comment>
<sequence length="252" mass="28356">MPATKDYLLKKYQKNEIDEYLADTLRNAEYGGVEVRRTPLGDRVVLRVGRVGLAIGGRGKNIRRITEVLQDKYRLDNPQIEVTEVENPETDARIMAYRLASSLERGRHFRRSAHGIIRRIVSTGAKGVEIKISGKITSQRARVETFRAGFVAKCGEPASKYVDVGKAQALIRRGLLGVKVEIMRGDAILPDDIEIIAEPTSTSMVVLPEGEQEEEETIEITEETLDELEEFPEITEEISETKITPDDEFKEL</sequence>
<reference evidence="8" key="1">
    <citation type="journal article" date="2014" name="Front. Microbiol.">
        <title>High frequency of phylogenetically diverse reductive dehalogenase-homologous genes in deep subseafloor sedimentary metagenomes.</title>
        <authorList>
            <person name="Kawai M."/>
            <person name="Futagami T."/>
            <person name="Toyoda A."/>
            <person name="Takaki Y."/>
            <person name="Nishi S."/>
            <person name="Hori S."/>
            <person name="Arai W."/>
            <person name="Tsubouchi T."/>
            <person name="Morono Y."/>
            <person name="Uchiyama I."/>
            <person name="Ito T."/>
            <person name="Fujiyama A."/>
            <person name="Inagaki F."/>
            <person name="Takami H."/>
        </authorList>
    </citation>
    <scope>NUCLEOTIDE SEQUENCE</scope>
    <source>
        <strain evidence="8">Expedition CK06-06</strain>
    </source>
</reference>
<comment type="similarity">
    <text evidence="1">Belongs to the universal ribosomal protein uS3 family.</text>
</comment>
<feature type="domain" description="KH type-2" evidence="7">
    <location>
        <begin position="17"/>
        <end position="86"/>
    </location>
</feature>
<dbReference type="SUPFAM" id="SSF54821">
    <property type="entry name" value="Ribosomal protein S3 C-terminal domain"/>
    <property type="match status" value="1"/>
</dbReference>
<evidence type="ECO:0000256" key="6">
    <source>
        <dbReference type="ARBA" id="ARBA00035521"/>
    </source>
</evidence>